<evidence type="ECO:0000313" key="1">
    <source>
        <dbReference type="EMBL" id="MEQ2710988.1"/>
    </source>
</evidence>
<keyword evidence="2" id="KW-1185">Reference proteome</keyword>
<evidence type="ECO:0000313" key="2">
    <source>
        <dbReference type="Proteomes" id="UP001482154"/>
    </source>
</evidence>
<sequence>MEHHNIKESEQLALLSLSDVTMTEGESKKKSSIKIKIAKGEVKKIKIK</sequence>
<protein>
    <submittedName>
        <fullName evidence="1">Uncharacterized protein</fullName>
    </submittedName>
</protein>
<comment type="caution">
    <text evidence="1">The sequence shown here is derived from an EMBL/GenBank/DDBJ whole genome shotgun (WGS) entry which is preliminary data.</text>
</comment>
<name>A0ABV1IVK9_9FIRM</name>
<accession>A0ABV1IVK9</accession>
<dbReference type="RefSeq" id="WP_349110852.1">
    <property type="nucleotide sequence ID" value="NZ_JBBNIN010000008.1"/>
</dbReference>
<dbReference type="Proteomes" id="UP001482154">
    <property type="component" value="Unassembled WGS sequence"/>
</dbReference>
<dbReference type="EMBL" id="JBBNIN010000008">
    <property type="protein sequence ID" value="MEQ2710988.1"/>
    <property type="molecule type" value="Genomic_DNA"/>
</dbReference>
<reference evidence="1 2" key="1">
    <citation type="submission" date="2024-04" db="EMBL/GenBank/DDBJ databases">
        <title>Human intestinal bacterial collection.</title>
        <authorList>
            <person name="Pauvert C."/>
            <person name="Hitch T.C.A."/>
            <person name="Clavel T."/>
        </authorList>
    </citation>
    <scope>NUCLEOTIDE SEQUENCE [LARGE SCALE GENOMIC DNA]</scope>
    <source>
        <strain evidence="1 2">CLA-AA-H249</strain>
    </source>
</reference>
<organism evidence="1 2">
    <name type="scientific">Anaerostipes amylophilus</name>
    <dbReference type="NCBI Taxonomy" id="2981779"/>
    <lineage>
        <taxon>Bacteria</taxon>
        <taxon>Bacillati</taxon>
        <taxon>Bacillota</taxon>
        <taxon>Clostridia</taxon>
        <taxon>Lachnospirales</taxon>
        <taxon>Lachnospiraceae</taxon>
        <taxon>Anaerostipes</taxon>
    </lineage>
</organism>
<gene>
    <name evidence="1" type="ORF">AAAU51_07370</name>
</gene>
<proteinExistence type="predicted"/>